<evidence type="ECO:0000313" key="1">
    <source>
        <dbReference type="EMBL" id="OLP97599.1"/>
    </source>
</evidence>
<proteinExistence type="predicted"/>
<evidence type="ECO:0000313" key="2">
    <source>
        <dbReference type="Proteomes" id="UP000186817"/>
    </source>
</evidence>
<gene>
    <name evidence="1" type="ORF">AK812_SmicGene20048</name>
</gene>
<sequence length="78" mass="8786">MLMLLMMLMLMLMLMLLMLMLLMLMLMMMMMMMMIAAAAACMGALPQLITGCLLPTDDLSWLGTETANWCRSPDMVTV</sequence>
<dbReference type="EMBL" id="LSRX01000427">
    <property type="protein sequence ID" value="OLP97599.1"/>
    <property type="molecule type" value="Genomic_DNA"/>
</dbReference>
<organism evidence="1 2">
    <name type="scientific">Symbiodinium microadriaticum</name>
    <name type="common">Dinoflagellate</name>
    <name type="synonym">Zooxanthella microadriatica</name>
    <dbReference type="NCBI Taxonomy" id="2951"/>
    <lineage>
        <taxon>Eukaryota</taxon>
        <taxon>Sar</taxon>
        <taxon>Alveolata</taxon>
        <taxon>Dinophyceae</taxon>
        <taxon>Suessiales</taxon>
        <taxon>Symbiodiniaceae</taxon>
        <taxon>Symbiodinium</taxon>
    </lineage>
</organism>
<protein>
    <submittedName>
        <fullName evidence="1">Uncharacterized protein</fullName>
    </submittedName>
</protein>
<comment type="caution">
    <text evidence="1">The sequence shown here is derived from an EMBL/GenBank/DDBJ whole genome shotgun (WGS) entry which is preliminary data.</text>
</comment>
<accession>A0A1Q9DQZ3</accession>
<name>A0A1Q9DQZ3_SYMMI</name>
<keyword evidence="2" id="KW-1185">Reference proteome</keyword>
<dbReference type="AlphaFoldDB" id="A0A1Q9DQZ3"/>
<reference evidence="1 2" key="1">
    <citation type="submission" date="2016-02" db="EMBL/GenBank/DDBJ databases">
        <title>Genome analysis of coral dinoflagellate symbionts highlights evolutionary adaptations to a symbiotic lifestyle.</title>
        <authorList>
            <person name="Aranda M."/>
            <person name="Li Y."/>
            <person name="Liew Y.J."/>
            <person name="Baumgarten S."/>
            <person name="Simakov O."/>
            <person name="Wilson M."/>
            <person name="Piel J."/>
            <person name="Ashoor H."/>
            <person name="Bougouffa S."/>
            <person name="Bajic V.B."/>
            <person name="Ryu T."/>
            <person name="Ravasi T."/>
            <person name="Bayer T."/>
            <person name="Micklem G."/>
            <person name="Kim H."/>
            <person name="Bhak J."/>
            <person name="Lajeunesse T.C."/>
            <person name="Voolstra C.R."/>
        </authorList>
    </citation>
    <scope>NUCLEOTIDE SEQUENCE [LARGE SCALE GENOMIC DNA]</scope>
    <source>
        <strain evidence="1 2">CCMP2467</strain>
    </source>
</reference>
<dbReference type="Proteomes" id="UP000186817">
    <property type="component" value="Unassembled WGS sequence"/>
</dbReference>